<dbReference type="PRINTS" id="PR00445">
    <property type="entry name" value="HUPFHYPC"/>
</dbReference>
<name>A0A645H4H4_9ZZZZ</name>
<accession>A0A645H4H4</accession>
<dbReference type="Gene3D" id="2.30.30.140">
    <property type="match status" value="1"/>
</dbReference>
<dbReference type="NCBIfam" id="TIGR00074">
    <property type="entry name" value="hypC_hupF"/>
    <property type="match status" value="1"/>
</dbReference>
<proteinExistence type="inferred from homology"/>
<dbReference type="PROSITE" id="PS01097">
    <property type="entry name" value="HUPF_HYPC"/>
    <property type="match status" value="1"/>
</dbReference>
<organism evidence="2">
    <name type="scientific">bioreactor metagenome</name>
    <dbReference type="NCBI Taxonomy" id="1076179"/>
    <lineage>
        <taxon>unclassified sequences</taxon>
        <taxon>metagenomes</taxon>
        <taxon>ecological metagenomes</taxon>
    </lineage>
</organism>
<protein>
    <recommendedName>
        <fullName evidence="3">Hydrogenase maturation factor HypC</fullName>
    </recommendedName>
</protein>
<comment type="similarity">
    <text evidence="1">Belongs to the HupF/HypC family.</text>
</comment>
<dbReference type="EMBL" id="VSSQ01086670">
    <property type="protein sequence ID" value="MPN33918.1"/>
    <property type="molecule type" value="Genomic_DNA"/>
</dbReference>
<dbReference type="GO" id="GO:0005506">
    <property type="term" value="F:iron ion binding"/>
    <property type="evidence" value="ECO:0007669"/>
    <property type="project" value="TreeGrafter"/>
</dbReference>
<dbReference type="GO" id="GO:0051604">
    <property type="term" value="P:protein maturation"/>
    <property type="evidence" value="ECO:0007669"/>
    <property type="project" value="TreeGrafter"/>
</dbReference>
<dbReference type="PANTHER" id="PTHR35177">
    <property type="entry name" value="HYDROGENASE MATURATION FACTOR HYBG"/>
    <property type="match status" value="1"/>
</dbReference>
<dbReference type="PANTHER" id="PTHR35177:SF2">
    <property type="entry name" value="HYDROGENASE MATURATION FACTOR HYBG"/>
    <property type="match status" value="1"/>
</dbReference>
<evidence type="ECO:0000256" key="1">
    <source>
        <dbReference type="ARBA" id="ARBA00006018"/>
    </source>
</evidence>
<dbReference type="InterPro" id="IPR019812">
    <property type="entry name" value="Hydgase_assmbl_chp_CS"/>
</dbReference>
<gene>
    <name evidence="2" type="ORF">SDC9_181410</name>
</gene>
<dbReference type="Pfam" id="PF01455">
    <property type="entry name" value="HupF_HypC"/>
    <property type="match status" value="1"/>
</dbReference>
<dbReference type="AlphaFoldDB" id="A0A645H4H4"/>
<sequence>MCLAIPTKIISTQGNYAYAETMGIRQKINIQLIENPMPGDCVLLHAGFAIEKIEENEYTFLNNTLHKMIKGDENE</sequence>
<dbReference type="SUPFAM" id="SSF159127">
    <property type="entry name" value="HupF/HypC-like"/>
    <property type="match status" value="1"/>
</dbReference>
<reference evidence="2" key="1">
    <citation type="submission" date="2019-08" db="EMBL/GenBank/DDBJ databases">
        <authorList>
            <person name="Kucharzyk K."/>
            <person name="Murdoch R.W."/>
            <person name="Higgins S."/>
            <person name="Loffler F."/>
        </authorList>
    </citation>
    <scope>NUCLEOTIDE SEQUENCE</scope>
</reference>
<dbReference type="GO" id="GO:1902670">
    <property type="term" value="F:carbon dioxide binding"/>
    <property type="evidence" value="ECO:0007669"/>
    <property type="project" value="TreeGrafter"/>
</dbReference>
<comment type="caution">
    <text evidence="2">The sequence shown here is derived from an EMBL/GenBank/DDBJ whole genome shotgun (WGS) entry which is preliminary data.</text>
</comment>
<dbReference type="InterPro" id="IPR001109">
    <property type="entry name" value="Hydrogenase_HupF/HypC"/>
</dbReference>
<evidence type="ECO:0000313" key="2">
    <source>
        <dbReference type="EMBL" id="MPN33918.1"/>
    </source>
</evidence>
<evidence type="ECO:0008006" key="3">
    <source>
        <dbReference type="Google" id="ProtNLM"/>
    </source>
</evidence>